<dbReference type="RefSeq" id="WP_284874151.1">
    <property type="nucleotide sequence ID" value="NZ_CP126970.1"/>
</dbReference>
<name>A0ABY8VKI4_9CORY</name>
<evidence type="ECO:0000313" key="2">
    <source>
        <dbReference type="EMBL" id="WIM69557.1"/>
    </source>
</evidence>
<gene>
    <name evidence="2" type="ORF">QP029_09910</name>
</gene>
<accession>A0ABY8VKI4</accession>
<keyword evidence="1" id="KW-1133">Transmembrane helix</keyword>
<evidence type="ECO:0000313" key="3">
    <source>
        <dbReference type="Proteomes" id="UP001238805"/>
    </source>
</evidence>
<reference evidence="2 3" key="1">
    <citation type="submission" date="2023-05" db="EMBL/GenBank/DDBJ databases">
        <title>Corynebacterium suedekumii sp. nov. and Corynebacterium breve sp. nov. isolated from raw cow's milk.</title>
        <authorList>
            <person name="Baer M.K."/>
            <person name="Mehl L."/>
            <person name="Hellmuth R."/>
            <person name="Marke G."/>
            <person name="Lipski A."/>
        </authorList>
    </citation>
    <scope>NUCLEOTIDE SEQUENCE [LARGE SCALE GENOMIC DNA]</scope>
    <source>
        <strain evidence="2 3">LM112</strain>
    </source>
</reference>
<dbReference type="Proteomes" id="UP001238805">
    <property type="component" value="Chromosome"/>
</dbReference>
<keyword evidence="1" id="KW-0472">Membrane</keyword>
<evidence type="ECO:0000256" key="1">
    <source>
        <dbReference type="SAM" id="Phobius"/>
    </source>
</evidence>
<dbReference type="EMBL" id="CP126970">
    <property type="protein sequence ID" value="WIM69557.1"/>
    <property type="molecule type" value="Genomic_DNA"/>
</dbReference>
<proteinExistence type="predicted"/>
<keyword evidence="1" id="KW-0812">Transmembrane</keyword>
<organism evidence="2 3">
    <name type="scientific">Corynebacterium suedekumii</name>
    <dbReference type="NCBI Taxonomy" id="3049801"/>
    <lineage>
        <taxon>Bacteria</taxon>
        <taxon>Bacillati</taxon>
        <taxon>Actinomycetota</taxon>
        <taxon>Actinomycetes</taxon>
        <taxon>Mycobacteriales</taxon>
        <taxon>Corynebacteriaceae</taxon>
        <taxon>Corynebacterium</taxon>
    </lineage>
</organism>
<sequence>MATTTTWETRLPDPVAVFFPALAPIIFLVAALIPGPPHRA</sequence>
<keyword evidence="3" id="KW-1185">Reference proteome</keyword>
<feature type="transmembrane region" description="Helical" evidence="1">
    <location>
        <begin position="15"/>
        <end position="33"/>
    </location>
</feature>
<protein>
    <submittedName>
        <fullName evidence="2">Uncharacterized protein</fullName>
    </submittedName>
</protein>